<evidence type="ECO:0000256" key="1">
    <source>
        <dbReference type="ARBA" id="ARBA00023015"/>
    </source>
</evidence>
<dbReference type="CDD" id="cd06170">
    <property type="entry name" value="LuxR_C_like"/>
    <property type="match status" value="1"/>
</dbReference>
<gene>
    <name evidence="5" type="ordered locus">Mmol_1800</name>
</gene>
<dbReference type="InterPro" id="IPR017470">
    <property type="entry name" value="Tscrpt_reg_EpsA"/>
</dbReference>
<evidence type="ECO:0000259" key="4">
    <source>
        <dbReference type="PROSITE" id="PS50043"/>
    </source>
</evidence>
<dbReference type="InterPro" id="IPR000792">
    <property type="entry name" value="Tscrpt_reg_LuxR_C"/>
</dbReference>
<dbReference type="Pfam" id="PF00196">
    <property type="entry name" value="GerE"/>
    <property type="match status" value="1"/>
</dbReference>
<accession>C6WXQ5</accession>
<dbReference type="KEGG" id="mmb:Mmol_1800"/>
<dbReference type="GO" id="GO:0003677">
    <property type="term" value="F:DNA binding"/>
    <property type="evidence" value="ECO:0007669"/>
    <property type="project" value="UniProtKB-KW"/>
</dbReference>
<dbReference type="NCBIfam" id="TIGR03020">
    <property type="entry name" value="EpsA"/>
    <property type="match status" value="1"/>
</dbReference>
<dbReference type="SMART" id="SM00421">
    <property type="entry name" value="HTH_LUXR"/>
    <property type="match status" value="1"/>
</dbReference>
<dbReference type="PRINTS" id="PR00038">
    <property type="entry name" value="HTHLUXR"/>
</dbReference>
<reference evidence="5 6" key="2">
    <citation type="journal article" date="2011" name="J. Bacteriol.">
        <title>Genomes of three methylotrophs from a single niche uncover genetic and metabolic divergence of Methylophilaceae.</title>
        <authorList>
            <person name="Lapidus A."/>
            <person name="Clum A."/>
            <person name="Labutti K."/>
            <person name="Kaluzhnaya M.G."/>
            <person name="Lim S."/>
            <person name="Beck D.A."/>
            <person name="Glavina Del Rio T."/>
            <person name="Nolan M."/>
            <person name="Mavromatis K."/>
            <person name="Huntemann M."/>
            <person name="Lucas S."/>
            <person name="Lidstrom M.E."/>
            <person name="Ivanova N."/>
            <person name="Chistoserdova L."/>
        </authorList>
    </citation>
    <scope>NUCLEOTIDE SEQUENCE [LARGE SCALE GENOMIC DNA]</scope>
    <source>
        <strain evidence="6">JLW8 / ATCC BAA-1282 / DSM 17540</strain>
    </source>
</reference>
<dbReference type="AlphaFoldDB" id="C6WXQ5"/>
<dbReference type="Proteomes" id="UP000002742">
    <property type="component" value="Chromosome"/>
</dbReference>
<evidence type="ECO:0000313" key="5">
    <source>
        <dbReference type="EMBL" id="ACT48704.1"/>
    </source>
</evidence>
<reference evidence="6" key="1">
    <citation type="submission" date="2009-07" db="EMBL/GenBank/DDBJ databases">
        <title>Complete sequence of Methylotenera mobilis JLW8.</title>
        <authorList>
            <consortium name="US DOE Joint Genome Institute"/>
            <person name="Lucas S."/>
            <person name="Copeland A."/>
            <person name="Lapidus A."/>
            <person name="Glavina del Rio T."/>
            <person name="Tice H."/>
            <person name="Bruce D."/>
            <person name="Goodwin L."/>
            <person name="Pitluck S."/>
            <person name="LaButti K.M."/>
            <person name="Clum A."/>
            <person name="Larimer F."/>
            <person name="Land M."/>
            <person name="Hauser L."/>
            <person name="Kyrpides N."/>
            <person name="Mikhailova N."/>
            <person name="Kayluzhnaya M."/>
            <person name="Chistoserdova L."/>
        </authorList>
    </citation>
    <scope>NUCLEOTIDE SEQUENCE [LARGE SCALE GENOMIC DNA]</scope>
    <source>
        <strain evidence="6">JLW8 / ATCC BAA-1282 / DSM 17540</strain>
    </source>
</reference>
<dbReference type="EMBL" id="CP001672">
    <property type="protein sequence ID" value="ACT48704.1"/>
    <property type="molecule type" value="Genomic_DNA"/>
</dbReference>
<dbReference type="OrthoDB" id="135231at2"/>
<dbReference type="STRING" id="583345.Mmol_1800"/>
<organism evidence="5 6">
    <name type="scientific">Methylotenera mobilis (strain JLW8 / ATCC BAA-1282 / DSM 17540)</name>
    <dbReference type="NCBI Taxonomy" id="583345"/>
    <lineage>
        <taxon>Bacteria</taxon>
        <taxon>Pseudomonadati</taxon>
        <taxon>Pseudomonadota</taxon>
        <taxon>Betaproteobacteria</taxon>
        <taxon>Nitrosomonadales</taxon>
        <taxon>Methylophilaceae</taxon>
        <taxon>Methylotenera</taxon>
    </lineage>
</organism>
<dbReference type="RefSeq" id="WP_015832739.1">
    <property type="nucleotide sequence ID" value="NC_012968.1"/>
</dbReference>
<proteinExistence type="predicted"/>
<dbReference type="InterPro" id="IPR036388">
    <property type="entry name" value="WH-like_DNA-bd_sf"/>
</dbReference>
<evidence type="ECO:0000313" key="6">
    <source>
        <dbReference type="Proteomes" id="UP000002742"/>
    </source>
</evidence>
<dbReference type="Gene3D" id="1.10.10.10">
    <property type="entry name" value="Winged helix-like DNA-binding domain superfamily/Winged helix DNA-binding domain"/>
    <property type="match status" value="1"/>
</dbReference>
<dbReference type="PROSITE" id="PS50043">
    <property type="entry name" value="HTH_LUXR_2"/>
    <property type="match status" value="1"/>
</dbReference>
<keyword evidence="1" id="KW-0805">Transcription regulation</keyword>
<keyword evidence="3" id="KW-0804">Transcription</keyword>
<dbReference type="PANTHER" id="PTHR44688:SF16">
    <property type="entry name" value="DNA-BINDING TRANSCRIPTIONAL ACTIVATOR DEVR_DOSR"/>
    <property type="match status" value="1"/>
</dbReference>
<feature type="domain" description="HTH luxR-type" evidence="4">
    <location>
        <begin position="195"/>
        <end position="260"/>
    </location>
</feature>
<dbReference type="PROSITE" id="PS00622">
    <property type="entry name" value="HTH_LUXR_1"/>
    <property type="match status" value="1"/>
</dbReference>
<keyword evidence="6" id="KW-1185">Reference proteome</keyword>
<protein>
    <submittedName>
        <fullName evidence="5">Transcriptional regulator, LuxR family</fullName>
    </submittedName>
</protein>
<dbReference type="eggNOG" id="COG2197">
    <property type="taxonomic scope" value="Bacteria"/>
</dbReference>
<dbReference type="SUPFAM" id="SSF46894">
    <property type="entry name" value="C-terminal effector domain of the bipartite response regulators"/>
    <property type="match status" value="1"/>
</dbReference>
<evidence type="ECO:0000256" key="3">
    <source>
        <dbReference type="ARBA" id="ARBA00023163"/>
    </source>
</evidence>
<sequence>MDTGLILSDRRHGDLNTLMYQCLHLNSHLDLMLWLQGDLFQRFVKHEVMIAAWGDFTLGILYVDIVSLLPGVRTGKVTSTDLTNLMTDLFQYWKHHSKAPITMNVDKGIFHDHQIAHHEANINLSTMQSAHIHGIKDLRGGHDCLYVFLSSETNNSSNYKKSLTMLLPFIDNSLRQLEHLPEQLPEVEPEKTIDDNQVTGILSEREISIMEWVKAGKTNQEIGIILDISSFTVKNHMQRILKKLDVLNRAQAVTQFNRMYQTQ</sequence>
<dbReference type="GO" id="GO:0006355">
    <property type="term" value="P:regulation of DNA-templated transcription"/>
    <property type="evidence" value="ECO:0007669"/>
    <property type="project" value="InterPro"/>
</dbReference>
<dbReference type="HOGENOM" id="CLU_072786_3_0_4"/>
<name>C6WXQ5_METML</name>
<dbReference type="PANTHER" id="PTHR44688">
    <property type="entry name" value="DNA-BINDING TRANSCRIPTIONAL ACTIVATOR DEVR_DOSR"/>
    <property type="match status" value="1"/>
</dbReference>
<evidence type="ECO:0000256" key="2">
    <source>
        <dbReference type="ARBA" id="ARBA00023125"/>
    </source>
</evidence>
<dbReference type="InterPro" id="IPR016032">
    <property type="entry name" value="Sig_transdc_resp-reg_C-effctor"/>
</dbReference>
<keyword evidence="2" id="KW-0238">DNA-binding</keyword>